<comment type="caution">
    <text evidence="1">The sequence shown here is derived from an EMBL/GenBank/DDBJ whole genome shotgun (WGS) entry which is preliminary data.</text>
</comment>
<evidence type="ECO:0000313" key="2">
    <source>
        <dbReference type="Proteomes" id="UP001054945"/>
    </source>
</evidence>
<accession>A0AAV4XRL9</accession>
<organism evidence="1 2">
    <name type="scientific">Caerostris extrusa</name>
    <name type="common">Bark spider</name>
    <name type="synonym">Caerostris bankana</name>
    <dbReference type="NCBI Taxonomy" id="172846"/>
    <lineage>
        <taxon>Eukaryota</taxon>
        <taxon>Metazoa</taxon>
        <taxon>Ecdysozoa</taxon>
        <taxon>Arthropoda</taxon>
        <taxon>Chelicerata</taxon>
        <taxon>Arachnida</taxon>
        <taxon>Araneae</taxon>
        <taxon>Araneomorphae</taxon>
        <taxon>Entelegynae</taxon>
        <taxon>Araneoidea</taxon>
        <taxon>Araneidae</taxon>
        <taxon>Caerostris</taxon>
    </lineage>
</organism>
<keyword evidence="2" id="KW-1185">Reference proteome</keyword>
<proteinExistence type="predicted"/>
<dbReference type="AlphaFoldDB" id="A0AAV4XRL9"/>
<reference evidence="1 2" key="1">
    <citation type="submission" date="2021-06" db="EMBL/GenBank/DDBJ databases">
        <title>Caerostris extrusa draft genome.</title>
        <authorList>
            <person name="Kono N."/>
            <person name="Arakawa K."/>
        </authorList>
    </citation>
    <scope>NUCLEOTIDE SEQUENCE [LARGE SCALE GENOMIC DNA]</scope>
</reference>
<protein>
    <submittedName>
        <fullName evidence="1">Uncharacterized protein</fullName>
    </submittedName>
</protein>
<dbReference type="EMBL" id="BPLR01000772">
    <property type="protein sequence ID" value="GIY97352.1"/>
    <property type="molecule type" value="Genomic_DNA"/>
</dbReference>
<dbReference type="Proteomes" id="UP001054945">
    <property type="component" value="Unassembled WGS sequence"/>
</dbReference>
<evidence type="ECO:0000313" key="1">
    <source>
        <dbReference type="EMBL" id="GIY97352.1"/>
    </source>
</evidence>
<gene>
    <name evidence="1" type="ORF">CEXT_262031</name>
</gene>
<sequence length="111" mass="13331">MFWEFRDRPWTYATVTNASNIQYIYLNQLKCHTMWFSYDIKSISLTHEKSSYQAGEQTGQLLSIQNYRNVKFRYQQILMSKLMTAPAYWNQKKRRNDLATLSSFNCSSRTF</sequence>
<name>A0AAV4XRL9_CAEEX</name>